<organism evidence="1 2">
    <name type="scientific">Bartonella clarridgeiae (strain CCUG 45776 / CIP 104772 / 73)</name>
    <dbReference type="NCBI Taxonomy" id="696125"/>
    <lineage>
        <taxon>Bacteria</taxon>
        <taxon>Pseudomonadati</taxon>
        <taxon>Pseudomonadota</taxon>
        <taxon>Alphaproteobacteria</taxon>
        <taxon>Hyphomicrobiales</taxon>
        <taxon>Bartonellaceae</taxon>
        <taxon>Bartonella</taxon>
    </lineage>
</organism>
<reference evidence="2" key="1">
    <citation type="submission" date="2009-11" db="EMBL/GenBank/DDBJ databases">
        <title>Genome sequencing of Bartonella species and comparative genomics.</title>
        <authorList>
            <person name="Engel P."/>
            <person name="Salzburger W."/>
            <person name="Marius L."/>
            <person name="Chao-Chin C."/>
            <person name="Soichi M."/>
            <person name="Christa L."/>
            <person name="Alexandra C."/>
            <person name="Aurelie L."/>
            <person name="Claudine M."/>
            <person name="Stephan S.C."/>
            <person name="Christoph D."/>
        </authorList>
    </citation>
    <scope>NUCLEOTIDE SEQUENCE [LARGE SCALE GENOMIC DNA]</scope>
    <source>
        <strain evidence="2">CIP 104772 / 73</strain>
    </source>
</reference>
<keyword evidence="2" id="KW-1185">Reference proteome</keyword>
<reference evidence="1 2" key="2">
    <citation type="journal article" date="2011" name="PLoS Genet.">
        <title>Parallel evolution of a type IV secretion system in radiating lineages of the host-restricted bacterial pathogen Bartonella.</title>
        <authorList>
            <person name="Engel P."/>
            <person name="Salzburger W."/>
            <person name="Liesch M."/>
            <person name="Chang C.C."/>
            <person name="Maruyama S."/>
            <person name="Lanz C."/>
            <person name="Calteau A."/>
            <person name="Lajus A."/>
            <person name="Medigue C."/>
            <person name="Schuster S.C."/>
            <person name="Dehio C."/>
        </authorList>
    </citation>
    <scope>NUCLEOTIDE SEQUENCE [LARGE SCALE GENOMIC DNA]</scope>
    <source>
        <strain evidence="2">CIP 104772 / 73</strain>
    </source>
</reference>
<gene>
    <name evidence="1" type="ordered locus">BARCL_0976</name>
</gene>
<evidence type="ECO:0000313" key="1">
    <source>
        <dbReference type="EMBL" id="CBI76657.1"/>
    </source>
</evidence>
<evidence type="ECO:0000313" key="2">
    <source>
        <dbReference type="Proteomes" id="UP000009101"/>
    </source>
</evidence>
<evidence type="ECO:0008006" key="3">
    <source>
        <dbReference type="Google" id="ProtNLM"/>
    </source>
</evidence>
<dbReference type="Proteomes" id="UP000009101">
    <property type="component" value="Chromosome"/>
</dbReference>
<dbReference type="EMBL" id="FN645454">
    <property type="protein sequence ID" value="CBI76657.1"/>
    <property type="molecule type" value="Genomic_DNA"/>
</dbReference>
<dbReference type="AlphaFoldDB" id="E6YIG9"/>
<protein>
    <recommendedName>
        <fullName evidence="3">HEPN domain-containing protein</fullName>
    </recommendedName>
</protein>
<proteinExistence type="predicted"/>
<dbReference type="InterPro" id="IPR023154">
    <property type="entry name" value="Jann4075-like_sf"/>
</dbReference>
<dbReference type="SUPFAM" id="SSF158587">
    <property type="entry name" value="Jann4075-like"/>
    <property type="match status" value="1"/>
</dbReference>
<accession>E6YIG9</accession>
<dbReference type="Gene3D" id="1.10.238.120">
    <property type="entry name" value="Jann4075-like"/>
    <property type="match status" value="1"/>
</dbReference>
<name>E6YIG9_BARC7</name>
<dbReference type="KEGG" id="bcd:BARCL_0976"/>
<dbReference type="HOGENOM" id="CLU_3040763_0_0_5"/>
<sequence length="54" mass="6299">MSHQDASLVSISDQKELERVEKWAQDVLDVDKEKAKKLFQKSLKLCQEIIEKIV</sequence>